<reference evidence="2" key="2">
    <citation type="submission" date="2020-11" db="EMBL/GenBank/DDBJ databases">
        <authorList>
            <person name="McCartney M.A."/>
            <person name="Auch B."/>
            <person name="Kono T."/>
            <person name="Mallez S."/>
            <person name="Becker A."/>
            <person name="Gohl D.M."/>
            <person name="Silverstein K.A.T."/>
            <person name="Koren S."/>
            <person name="Bechman K.B."/>
            <person name="Herman A."/>
            <person name="Abrahante J.E."/>
            <person name="Garbe J."/>
        </authorList>
    </citation>
    <scope>NUCLEOTIDE SEQUENCE</scope>
    <source>
        <strain evidence="2">Duluth1</strain>
        <tissue evidence="2">Whole animal</tissue>
    </source>
</reference>
<dbReference type="EMBL" id="JAIWYP010000002">
    <property type="protein sequence ID" value="KAH3861021.1"/>
    <property type="molecule type" value="Genomic_DNA"/>
</dbReference>
<dbReference type="AlphaFoldDB" id="A0A9D4LN72"/>
<proteinExistence type="predicted"/>
<feature type="region of interest" description="Disordered" evidence="1">
    <location>
        <begin position="52"/>
        <end position="72"/>
    </location>
</feature>
<name>A0A9D4LN72_DREPO</name>
<evidence type="ECO:0000313" key="2">
    <source>
        <dbReference type="EMBL" id="KAH3861021.1"/>
    </source>
</evidence>
<protein>
    <submittedName>
        <fullName evidence="2">Uncharacterized protein</fullName>
    </submittedName>
</protein>
<reference evidence="2" key="1">
    <citation type="journal article" date="2019" name="bioRxiv">
        <title>The Genome of the Zebra Mussel, Dreissena polymorpha: A Resource for Invasive Species Research.</title>
        <authorList>
            <person name="McCartney M.A."/>
            <person name="Auch B."/>
            <person name="Kono T."/>
            <person name="Mallez S."/>
            <person name="Zhang Y."/>
            <person name="Obille A."/>
            <person name="Becker A."/>
            <person name="Abrahante J.E."/>
            <person name="Garbe J."/>
            <person name="Badalamenti J.P."/>
            <person name="Herman A."/>
            <person name="Mangelson H."/>
            <person name="Liachko I."/>
            <person name="Sullivan S."/>
            <person name="Sone E.D."/>
            <person name="Koren S."/>
            <person name="Silverstein K.A.T."/>
            <person name="Beckman K.B."/>
            <person name="Gohl D.M."/>
        </authorList>
    </citation>
    <scope>NUCLEOTIDE SEQUENCE</scope>
    <source>
        <strain evidence="2">Duluth1</strain>
        <tissue evidence="2">Whole animal</tissue>
    </source>
</reference>
<accession>A0A9D4LN72</accession>
<evidence type="ECO:0000313" key="3">
    <source>
        <dbReference type="Proteomes" id="UP000828390"/>
    </source>
</evidence>
<comment type="caution">
    <text evidence="2">The sequence shown here is derived from an EMBL/GenBank/DDBJ whole genome shotgun (WGS) entry which is preliminary data.</text>
</comment>
<evidence type="ECO:0000256" key="1">
    <source>
        <dbReference type="SAM" id="MobiDB-lite"/>
    </source>
</evidence>
<sequence length="146" mass="15953">MNDGAKFIGDFPTEVSKKVSKPRRNIHKVVGGKAMTEDKTFDVVRQYIAESATRPSTAGKAMPTGSPVAGPSRAIQTCEDDSMSVDNEETDDEQCCCVSKKYYCTGLNTNFFSTSPFGLVNAEPTSPDQSFMCPDQSIIKTFIFII</sequence>
<organism evidence="2 3">
    <name type="scientific">Dreissena polymorpha</name>
    <name type="common">Zebra mussel</name>
    <name type="synonym">Mytilus polymorpha</name>
    <dbReference type="NCBI Taxonomy" id="45954"/>
    <lineage>
        <taxon>Eukaryota</taxon>
        <taxon>Metazoa</taxon>
        <taxon>Spiralia</taxon>
        <taxon>Lophotrochozoa</taxon>
        <taxon>Mollusca</taxon>
        <taxon>Bivalvia</taxon>
        <taxon>Autobranchia</taxon>
        <taxon>Heteroconchia</taxon>
        <taxon>Euheterodonta</taxon>
        <taxon>Imparidentia</taxon>
        <taxon>Neoheterodontei</taxon>
        <taxon>Myida</taxon>
        <taxon>Dreissenoidea</taxon>
        <taxon>Dreissenidae</taxon>
        <taxon>Dreissena</taxon>
    </lineage>
</organism>
<dbReference type="Proteomes" id="UP000828390">
    <property type="component" value="Unassembled WGS sequence"/>
</dbReference>
<keyword evidence="3" id="KW-1185">Reference proteome</keyword>
<gene>
    <name evidence="2" type="ORF">DPMN_023947</name>
</gene>